<reference evidence="2 3" key="1">
    <citation type="journal article" date="2020" name="J. Phycol.">
        <title>Comparative genome analysis reveals Cyanidiococcus gen. nov., a new extremophilic red algal genus sister to Cyanidioschyzon (Cyanidioschyzonaceae, Rhodophyta).</title>
        <authorList>
            <person name="Liu S.-L."/>
            <person name="Chiang Y.-R."/>
            <person name="Yoon H.S."/>
            <person name="Fu H.-Y."/>
        </authorList>
    </citation>
    <scope>NUCLEOTIDE SEQUENCE [LARGE SCALE GENOMIC DNA]</scope>
    <source>
        <strain evidence="2 3">THAL066</strain>
    </source>
</reference>
<dbReference type="EMBL" id="VWRR01000001">
    <property type="protein sequence ID" value="KAF6005195.1"/>
    <property type="molecule type" value="Genomic_DNA"/>
</dbReference>
<gene>
    <name evidence="2" type="ORF">F1559_002261</name>
</gene>
<dbReference type="OrthoDB" id="10615595at2759"/>
<sequence>MQMESPEIQDSLSLEKRIQSQQAVQMEHSETASGPRQKIRPSSKHHSIPTCSDAAHSASDATGPDEHVLRKRETHNLHTRVSRQKISHCFEHLVAVLTAGCALEESDLIVCNELDGACIPEHRTVCACCGVDHCARKECLMCKTSSNGATTASKSDGTEGCQANPTFDGQVDSVAPKRDHQSRLNEPGTCCGWRDRAVARRQRASALRQRLRHRAETLQYATQTIIELRRERRLLELHLLMASETFRKSWMREVVRQIADRDQVIVDAGNMLAECCKPVIRAVLEHFQWPFAELWVLRTRPATVEKALHAEWYTSDAMHVWLSHEATLIVPLPLTILENEGSLSLSTTPQAAERVETSERLKLAAVPNEVPCPDQTDLLGTRSPRVEAMQPVPSDQCMDASRCSLVRENSSDARTKTQLSQSFIECKSQEEQDAATLLVRELEQFALESKRQTPDTVLDIQHRALECERPVGVRIRSGQVVAFDPETDSECDGVPFARLALAQKHGLRCLVAIPVKQRTNPANDKRMRASAFGSPESSIQSVIVVGTVVVDASLRPLMGAVEALLQCLFDELMTYI</sequence>
<dbReference type="AlphaFoldDB" id="A0A7J7IPZ6"/>
<evidence type="ECO:0000313" key="3">
    <source>
        <dbReference type="Proteomes" id="UP000530660"/>
    </source>
</evidence>
<organism evidence="2 3">
    <name type="scientific">Cyanidiococcus yangmingshanensis</name>
    <dbReference type="NCBI Taxonomy" id="2690220"/>
    <lineage>
        <taxon>Eukaryota</taxon>
        <taxon>Rhodophyta</taxon>
        <taxon>Bangiophyceae</taxon>
        <taxon>Cyanidiales</taxon>
        <taxon>Cyanidiaceae</taxon>
        <taxon>Cyanidiococcus</taxon>
    </lineage>
</organism>
<dbReference type="Proteomes" id="UP000530660">
    <property type="component" value="Unassembled WGS sequence"/>
</dbReference>
<evidence type="ECO:0000256" key="1">
    <source>
        <dbReference type="SAM" id="MobiDB-lite"/>
    </source>
</evidence>
<name>A0A7J7IPZ6_9RHOD</name>
<accession>A0A7J7IPZ6</accession>
<evidence type="ECO:0000313" key="2">
    <source>
        <dbReference type="EMBL" id="KAF6005195.1"/>
    </source>
</evidence>
<proteinExistence type="predicted"/>
<comment type="caution">
    <text evidence="2">The sequence shown here is derived from an EMBL/GenBank/DDBJ whole genome shotgun (WGS) entry which is preliminary data.</text>
</comment>
<feature type="region of interest" description="Disordered" evidence="1">
    <location>
        <begin position="1"/>
        <end position="72"/>
    </location>
</feature>
<feature type="compositionally biased region" description="Basic residues" evidence="1">
    <location>
        <begin position="37"/>
        <end position="47"/>
    </location>
</feature>
<keyword evidence="3" id="KW-1185">Reference proteome</keyword>
<protein>
    <submittedName>
        <fullName evidence="2">Uncharacterized protein</fullName>
    </submittedName>
</protein>